<dbReference type="EMBL" id="PKJT01000001">
    <property type="protein sequence ID" value="PKZ83573.1"/>
    <property type="molecule type" value="Genomic_DNA"/>
</dbReference>
<accession>A0AAX0VN53</accession>
<reference evidence="1 2" key="1">
    <citation type="submission" date="2017-12" db="EMBL/GenBank/DDBJ databases">
        <title>Phylogenetic diversity of female urinary microbiome.</title>
        <authorList>
            <person name="Thomas-White K."/>
            <person name="Wolfe A.J."/>
        </authorList>
    </citation>
    <scope>NUCLEOTIDE SEQUENCE [LARGE SCALE GENOMIC DNA]</scope>
    <source>
        <strain evidence="1 2">UMB0038</strain>
    </source>
</reference>
<dbReference type="AlphaFoldDB" id="A0AAX0VN53"/>
<comment type="caution">
    <text evidence="1">The sequence shown here is derived from an EMBL/GenBank/DDBJ whole genome shotgun (WGS) entry which is preliminary data.</text>
</comment>
<name>A0AAX0VN53_MICLU</name>
<sequence length="95" mass="10319">MEGILTTGQRERVGREVAMHAPARATASELIEATARVLDRLESLAASAAVWELWGAGEVEVAWDETRHEVSVHAAEPEDDEPEVVDVVSYPAPVE</sequence>
<evidence type="ECO:0000313" key="1">
    <source>
        <dbReference type="EMBL" id="PKZ83573.1"/>
    </source>
</evidence>
<protein>
    <submittedName>
        <fullName evidence="1">Uncharacterized protein</fullName>
    </submittedName>
</protein>
<gene>
    <name evidence="1" type="ORF">CYJ95_01285</name>
</gene>
<organism evidence="1 2">
    <name type="scientific">Micrococcus luteus</name>
    <name type="common">Micrococcus lysodeikticus</name>
    <dbReference type="NCBI Taxonomy" id="1270"/>
    <lineage>
        <taxon>Bacteria</taxon>
        <taxon>Bacillati</taxon>
        <taxon>Actinomycetota</taxon>
        <taxon>Actinomycetes</taxon>
        <taxon>Micrococcales</taxon>
        <taxon>Micrococcaceae</taxon>
        <taxon>Micrococcus</taxon>
    </lineage>
</organism>
<evidence type="ECO:0000313" key="2">
    <source>
        <dbReference type="Proteomes" id="UP000234847"/>
    </source>
</evidence>
<dbReference type="RefSeq" id="WP_041105344.1">
    <property type="nucleotide sequence ID" value="NZ_JBICTN010000009.1"/>
</dbReference>
<proteinExistence type="predicted"/>
<dbReference type="Proteomes" id="UP000234847">
    <property type="component" value="Unassembled WGS sequence"/>
</dbReference>